<proteinExistence type="predicted"/>
<comment type="caution">
    <text evidence="1">The sequence shown here is derived from an EMBL/GenBank/DDBJ whole genome shotgun (WGS) entry which is preliminary data.</text>
</comment>
<dbReference type="InterPro" id="IPR057196">
    <property type="entry name" value="DUF7874"/>
</dbReference>
<accession>A0A8T1PGG6</accession>
<keyword evidence="3" id="KW-1185">Reference proteome</keyword>
<gene>
    <name evidence="1" type="ORF">CIPAW_09G047600</name>
    <name evidence="2" type="ORF">I3842_09G047800</name>
</gene>
<protein>
    <submittedName>
        <fullName evidence="1">Uncharacterized protein</fullName>
    </submittedName>
</protein>
<dbReference type="OrthoDB" id="785636at2759"/>
<dbReference type="Proteomes" id="UP000811246">
    <property type="component" value="Chromosome 9"/>
</dbReference>
<dbReference type="PANTHER" id="PTHR37216:SF1">
    <property type="entry name" value="EXPRESSED PROTEIN"/>
    <property type="match status" value="1"/>
</dbReference>
<dbReference type="Pfam" id="PF25284">
    <property type="entry name" value="DUF7874"/>
    <property type="match status" value="1"/>
</dbReference>
<evidence type="ECO:0000313" key="2">
    <source>
        <dbReference type="EMBL" id="KAG6694424.1"/>
    </source>
</evidence>
<evidence type="ECO:0000313" key="1">
    <source>
        <dbReference type="EMBL" id="KAG6641068.1"/>
    </source>
</evidence>
<reference evidence="2" key="2">
    <citation type="submission" date="2021-01" db="EMBL/GenBank/DDBJ databases">
        <authorList>
            <person name="Lovell J.T."/>
            <person name="Bentley N."/>
            <person name="Bhattarai G."/>
            <person name="Jenkins J.W."/>
            <person name="Sreedasyam A."/>
            <person name="Alarcon Y."/>
            <person name="Bock C."/>
            <person name="Boston L."/>
            <person name="Carlson J."/>
            <person name="Cervantes K."/>
            <person name="Clermont K."/>
            <person name="Krom N."/>
            <person name="Kubenka K."/>
            <person name="Mamidi S."/>
            <person name="Mattison C."/>
            <person name="Monteros M."/>
            <person name="Pisani C."/>
            <person name="Plott C."/>
            <person name="Rajasekar S."/>
            <person name="Rhein H.S."/>
            <person name="Rohla C."/>
            <person name="Song M."/>
            <person name="Hilaire R.S."/>
            <person name="Shu S."/>
            <person name="Wells L."/>
            <person name="Wang X."/>
            <person name="Webber J."/>
            <person name="Heerema R.J."/>
            <person name="Klein P."/>
            <person name="Conner P."/>
            <person name="Grauke L."/>
            <person name="Grimwood J."/>
            <person name="Schmutz J."/>
            <person name="Randall J.J."/>
        </authorList>
    </citation>
    <scope>NUCLEOTIDE SEQUENCE</scope>
    <source>
        <tissue evidence="2">Leaf</tissue>
    </source>
</reference>
<evidence type="ECO:0000313" key="3">
    <source>
        <dbReference type="Proteomes" id="UP000811609"/>
    </source>
</evidence>
<dbReference type="Proteomes" id="UP000811609">
    <property type="component" value="Chromosome 9"/>
</dbReference>
<sequence length="158" mass="17632">MGTAMTKFSSGNEEKKGKEIGPILDDCYDKLFQNSSHKKWELADFYRAVCETVEQVNVKLGYTQIRVPEAGKLRLAFDNHHRAEGKLTKDEFQQIFREVVLGTGFTGIGIKDSLYIFGVPLTALMVKQGVLPRAIPNEIFIPAITSVTVLILATLNKL</sequence>
<dbReference type="EMBL" id="CM031833">
    <property type="protein sequence ID" value="KAG6694424.1"/>
    <property type="molecule type" value="Genomic_DNA"/>
</dbReference>
<reference evidence="1" key="1">
    <citation type="submission" date="2020-12" db="EMBL/GenBank/DDBJ databases">
        <title>WGS assembly of Carya illinoinensis cv. Pawnee.</title>
        <authorList>
            <person name="Platts A."/>
            <person name="Shu S."/>
            <person name="Wright S."/>
            <person name="Barry K."/>
            <person name="Edger P."/>
            <person name="Pires J.C."/>
            <person name="Schmutz J."/>
        </authorList>
    </citation>
    <scope>NUCLEOTIDE SEQUENCE</scope>
    <source>
        <tissue evidence="1">Leaf</tissue>
    </source>
</reference>
<organism evidence="1 3">
    <name type="scientific">Carya illinoinensis</name>
    <name type="common">Pecan</name>
    <dbReference type="NCBI Taxonomy" id="32201"/>
    <lineage>
        <taxon>Eukaryota</taxon>
        <taxon>Viridiplantae</taxon>
        <taxon>Streptophyta</taxon>
        <taxon>Embryophyta</taxon>
        <taxon>Tracheophyta</taxon>
        <taxon>Spermatophyta</taxon>
        <taxon>Magnoliopsida</taxon>
        <taxon>eudicotyledons</taxon>
        <taxon>Gunneridae</taxon>
        <taxon>Pentapetalae</taxon>
        <taxon>rosids</taxon>
        <taxon>fabids</taxon>
        <taxon>Fagales</taxon>
        <taxon>Juglandaceae</taxon>
        <taxon>Carya</taxon>
    </lineage>
</organism>
<name>A0A8T1PGG6_CARIL</name>
<dbReference type="EMBL" id="CM031817">
    <property type="protein sequence ID" value="KAG6641068.1"/>
    <property type="molecule type" value="Genomic_DNA"/>
</dbReference>
<dbReference type="PANTHER" id="PTHR37216">
    <property type="entry name" value="EXPRESSED PROTEIN"/>
    <property type="match status" value="1"/>
</dbReference>
<dbReference type="AlphaFoldDB" id="A0A8T1PGG6"/>